<dbReference type="InterPro" id="IPR012310">
    <property type="entry name" value="DNA_ligase_ATP-dep_cent"/>
</dbReference>
<dbReference type="SUPFAM" id="SSF56091">
    <property type="entry name" value="DNA ligase/mRNA capping enzyme, catalytic domain"/>
    <property type="match status" value="1"/>
</dbReference>
<accession>A0ABW1J5F0</accession>
<evidence type="ECO:0000259" key="7">
    <source>
        <dbReference type="Pfam" id="PF06580"/>
    </source>
</evidence>
<evidence type="ECO:0000256" key="2">
    <source>
        <dbReference type="ARBA" id="ARBA00022598"/>
    </source>
</evidence>
<reference evidence="9" key="1">
    <citation type="journal article" date="2019" name="Int. J. Syst. Evol. Microbiol.">
        <title>The Global Catalogue of Microorganisms (GCM) 10K type strain sequencing project: providing services to taxonomists for standard genome sequencing and annotation.</title>
        <authorList>
            <consortium name="The Broad Institute Genomics Platform"/>
            <consortium name="The Broad Institute Genome Sequencing Center for Infectious Disease"/>
            <person name="Wu L."/>
            <person name="Ma J."/>
        </authorList>
    </citation>
    <scope>NUCLEOTIDE SEQUENCE [LARGE SCALE GENOMIC DNA]</scope>
    <source>
        <strain evidence="9">CCM 8391</strain>
    </source>
</reference>
<dbReference type="Proteomes" id="UP001596302">
    <property type="component" value="Unassembled WGS sequence"/>
</dbReference>
<comment type="catalytic activity">
    <reaction evidence="3">
        <text>ATP + (deoxyribonucleotide)n-3'-hydroxyl + 5'-phospho-(deoxyribonucleotide)m = (deoxyribonucleotide)n+m + AMP + diphosphate.</text>
        <dbReference type="EC" id="6.5.1.1"/>
    </reaction>
</comment>
<protein>
    <recommendedName>
        <fullName evidence="1">DNA ligase (ATP)</fullName>
        <ecNumber evidence="1">6.5.1.1</ecNumber>
    </recommendedName>
</protein>
<feature type="compositionally biased region" description="Low complexity" evidence="4">
    <location>
        <begin position="331"/>
        <end position="352"/>
    </location>
</feature>
<evidence type="ECO:0000259" key="5">
    <source>
        <dbReference type="Pfam" id="PF01068"/>
    </source>
</evidence>
<evidence type="ECO:0000256" key="1">
    <source>
        <dbReference type="ARBA" id="ARBA00012727"/>
    </source>
</evidence>
<feature type="region of interest" description="Disordered" evidence="4">
    <location>
        <begin position="315"/>
        <end position="364"/>
    </location>
</feature>
<dbReference type="InterPro" id="IPR012340">
    <property type="entry name" value="NA-bd_OB-fold"/>
</dbReference>
<dbReference type="InterPro" id="IPR010559">
    <property type="entry name" value="Sig_transdc_His_kin_internal"/>
</dbReference>
<dbReference type="Pfam" id="PF04679">
    <property type="entry name" value="DNA_ligase_A_C"/>
    <property type="match status" value="1"/>
</dbReference>
<feature type="domain" description="ATP-dependent DNA ligase family profile" evidence="5">
    <location>
        <begin position="27"/>
        <end position="201"/>
    </location>
</feature>
<dbReference type="Gene3D" id="3.30.470.30">
    <property type="entry name" value="DNA ligase/mRNA capping enzyme"/>
    <property type="match status" value="1"/>
</dbReference>
<dbReference type="EMBL" id="JBHSQW010000034">
    <property type="protein sequence ID" value="MFC5995884.1"/>
    <property type="molecule type" value="Genomic_DNA"/>
</dbReference>
<name>A0ABW1J5F0_9PSEU</name>
<feature type="compositionally biased region" description="Pro residues" evidence="4">
    <location>
        <begin position="320"/>
        <end position="329"/>
    </location>
</feature>
<dbReference type="Pfam" id="PF06580">
    <property type="entry name" value="His_kinase"/>
    <property type="match status" value="1"/>
</dbReference>
<evidence type="ECO:0000256" key="3">
    <source>
        <dbReference type="ARBA" id="ARBA00034003"/>
    </source>
</evidence>
<dbReference type="PANTHER" id="PTHR34220">
    <property type="entry name" value="SENSOR HISTIDINE KINASE YPDA"/>
    <property type="match status" value="1"/>
</dbReference>
<evidence type="ECO:0000256" key="4">
    <source>
        <dbReference type="SAM" id="MobiDB-lite"/>
    </source>
</evidence>
<sequence length="512" mass="54333">MIRRARSGGMPEFVPAMHAALGAFPTGQGWAIEPGWEGLRCIAYVRPGHLRLLTVRDQPVAGMFPELRALTAAAPRRGMVLDGTIVALDDAGVPRGRLVHRRIGVSRPGATLLAEVPAGFVVGDLLWLDGASTMGLPYSRRRTLIEELGLAREPVVPPPSWPAGDAGNVLHSARRSGMDGVYAKRLDAPYRPGRCTRSWLRVPVRRVQRVVVGGWNPADPRRPASVAALLLGLPDRDGLHYVGRVGLGSGPDHRAIAALLPGLRAGASPFTEPLPDSVARDAVWAVPRLVGRVEFGEWTADGRLRLPVWLGLGDDAETDPGPPAAPEKPPAARGGSAAVPPSGPAAAAAATRPQPPSGPPVEQTRSRRLEQHFVYNALSTIAALVRTDPGRARELLLGFADLTRAADQPADAPIPLDTELSSVQAYLDLEQARFGRRLRVAVSVAPALLQVPVSPMSVLTVVRDSVQQGIEPRPEGGSLVVTVGADGTDCVVTVLDETTGQRQEQRIGAVPR</sequence>
<dbReference type="Gene3D" id="3.30.1490.70">
    <property type="match status" value="1"/>
</dbReference>
<feature type="domain" description="DNA ligase ATP-dependent C-terminal" evidence="6">
    <location>
        <begin position="225"/>
        <end position="315"/>
    </location>
</feature>
<dbReference type="RefSeq" id="WP_379586244.1">
    <property type="nucleotide sequence ID" value="NZ_JBHSQW010000034.1"/>
</dbReference>
<dbReference type="GO" id="GO:0016301">
    <property type="term" value="F:kinase activity"/>
    <property type="evidence" value="ECO:0007669"/>
    <property type="project" value="UniProtKB-KW"/>
</dbReference>
<dbReference type="SUPFAM" id="SSF50249">
    <property type="entry name" value="Nucleic acid-binding proteins"/>
    <property type="match status" value="1"/>
</dbReference>
<dbReference type="Pfam" id="PF01068">
    <property type="entry name" value="DNA_ligase_A_M"/>
    <property type="match status" value="1"/>
</dbReference>
<dbReference type="PANTHER" id="PTHR34220:SF7">
    <property type="entry name" value="SENSOR HISTIDINE KINASE YPDA"/>
    <property type="match status" value="1"/>
</dbReference>
<evidence type="ECO:0000313" key="8">
    <source>
        <dbReference type="EMBL" id="MFC5995884.1"/>
    </source>
</evidence>
<keyword evidence="8" id="KW-0808">Transferase</keyword>
<dbReference type="EC" id="6.5.1.1" evidence="1"/>
<dbReference type="InterPro" id="IPR012309">
    <property type="entry name" value="DNA_ligase_ATP-dep_C"/>
</dbReference>
<organism evidence="8 9">
    <name type="scientific">Pseudonocardia hispaniensis</name>
    <dbReference type="NCBI Taxonomy" id="904933"/>
    <lineage>
        <taxon>Bacteria</taxon>
        <taxon>Bacillati</taxon>
        <taxon>Actinomycetota</taxon>
        <taxon>Actinomycetes</taxon>
        <taxon>Pseudonocardiales</taxon>
        <taxon>Pseudonocardiaceae</taxon>
        <taxon>Pseudonocardia</taxon>
    </lineage>
</organism>
<keyword evidence="8" id="KW-0418">Kinase</keyword>
<evidence type="ECO:0000313" key="9">
    <source>
        <dbReference type="Proteomes" id="UP001596302"/>
    </source>
</evidence>
<gene>
    <name evidence="8" type="ORF">ACFQE5_16870</name>
</gene>
<feature type="domain" description="Signal transduction histidine kinase internal region" evidence="7">
    <location>
        <begin position="368"/>
        <end position="438"/>
    </location>
</feature>
<dbReference type="InterPro" id="IPR050640">
    <property type="entry name" value="Bact_2-comp_sensor_kinase"/>
</dbReference>
<dbReference type="CDD" id="cd07971">
    <property type="entry name" value="OBF_DNA_ligase_LigD"/>
    <property type="match status" value="1"/>
</dbReference>
<keyword evidence="2" id="KW-0436">Ligase</keyword>
<dbReference type="Gene3D" id="2.40.50.140">
    <property type="entry name" value="Nucleic acid-binding proteins"/>
    <property type="match status" value="1"/>
</dbReference>
<evidence type="ECO:0000259" key="6">
    <source>
        <dbReference type="Pfam" id="PF04679"/>
    </source>
</evidence>
<comment type="caution">
    <text evidence="8">The sequence shown here is derived from an EMBL/GenBank/DDBJ whole genome shotgun (WGS) entry which is preliminary data.</text>
</comment>
<proteinExistence type="predicted"/>
<keyword evidence="9" id="KW-1185">Reference proteome</keyword>